<organism evidence="4 5">
    <name type="scientific">Halopolyspora algeriensis</name>
    <dbReference type="NCBI Taxonomy" id="1500506"/>
    <lineage>
        <taxon>Bacteria</taxon>
        <taxon>Bacillati</taxon>
        <taxon>Actinomycetota</taxon>
        <taxon>Actinomycetes</taxon>
        <taxon>Actinomycetes incertae sedis</taxon>
        <taxon>Halopolyspora</taxon>
    </lineage>
</organism>
<evidence type="ECO:0000259" key="3">
    <source>
        <dbReference type="PROSITE" id="PS50977"/>
    </source>
</evidence>
<dbReference type="InterPro" id="IPR050109">
    <property type="entry name" value="HTH-type_TetR-like_transc_reg"/>
</dbReference>
<evidence type="ECO:0000313" key="4">
    <source>
        <dbReference type="EMBL" id="RCW40926.1"/>
    </source>
</evidence>
<evidence type="ECO:0000256" key="1">
    <source>
        <dbReference type="ARBA" id="ARBA00023125"/>
    </source>
</evidence>
<dbReference type="InterPro" id="IPR001647">
    <property type="entry name" value="HTH_TetR"/>
</dbReference>
<keyword evidence="5" id="KW-1185">Reference proteome</keyword>
<dbReference type="EMBL" id="QPJC01000009">
    <property type="protein sequence ID" value="RCW40926.1"/>
    <property type="molecule type" value="Genomic_DNA"/>
</dbReference>
<dbReference type="GO" id="GO:0000976">
    <property type="term" value="F:transcription cis-regulatory region binding"/>
    <property type="evidence" value="ECO:0007669"/>
    <property type="project" value="TreeGrafter"/>
</dbReference>
<evidence type="ECO:0000313" key="5">
    <source>
        <dbReference type="Proteomes" id="UP000253495"/>
    </source>
</evidence>
<accession>A0A368VHN6</accession>
<dbReference type="InterPro" id="IPR023772">
    <property type="entry name" value="DNA-bd_HTH_TetR-type_CS"/>
</dbReference>
<proteinExistence type="predicted"/>
<dbReference type="Pfam" id="PF00440">
    <property type="entry name" value="TetR_N"/>
    <property type="match status" value="2"/>
</dbReference>
<comment type="caution">
    <text evidence="4">The sequence shown here is derived from an EMBL/GenBank/DDBJ whole genome shotgun (WGS) entry which is preliminary data.</text>
</comment>
<gene>
    <name evidence="4" type="ORF">DFQ14_1093</name>
</gene>
<dbReference type="SUPFAM" id="SSF46689">
    <property type="entry name" value="Homeodomain-like"/>
    <property type="match status" value="2"/>
</dbReference>
<dbReference type="PROSITE" id="PS50977">
    <property type="entry name" value="HTH_TETR_2"/>
    <property type="match status" value="2"/>
</dbReference>
<sequence length="464" mass="50376">MDGGAEGTLHPRRRRRRWSPWILERRRGPVLGCLAAGMPGATLCREVDRAEDEVVARTSSGSDSGRAVRPRNRRDLITAAASELFHRQGYAQVGMSDIAKEVGVRPSALYRHVDGKQQLLARAVLGELRPFLDLLDGVHAGNADRVVVRLAAMALEHRRLGVLWQREARNVTGQAREELKEALRRVASGLGDLTRAHHDGLSAEDARFRGWCLFSTVTSPSYHRLDLPRADFEVLLAEMVRAVIERPVIAAPSTVNEAGAVPGNVARHRVARRGLLLSAATRLFAERGYAAVTIEDIGAAVGITGPSVYSHFASKQDLLASVIARGEAWLEVELERTLAGAHDAVDALGALMRLYAGFVSDESGFIDILVGEVDHLPAAERHRARQIQREYVTEWVALLREARPELDDSAAGILVHGALTVANDMARTGALRDIDAVVGVGRSLLFDVSARLWSDGPVSSGATS</sequence>
<keyword evidence="1 2" id="KW-0238">DNA-binding</keyword>
<protein>
    <submittedName>
        <fullName evidence="4">TetR family transcriptional regulator</fullName>
    </submittedName>
</protein>
<feature type="domain" description="HTH tetR-type" evidence="3">
    <location>
        <begin position="71"/>
        <end position="131"/>
    </location>
</feature>
<dbReference type="PANTHER" id="PTHR30055:SF237">
    <property type="entry name" value="TRANSCRIPTIONAL REPRESSOR MCE3R"/>
    <property type="match status" value="1"/>
</dbReference>
<dbReference type="InterPro" id="IPR009057">
    <property type="entry name" value="Homeodomain-like_sf"/>
</dbReference>
<feature type="DNA-binding region" description="H-T-H motif" evidence="2">
    <location>
        <begin position="293"/>
        <end position="312"/>
    </location>
</feature>
<reference evidence="4 5" key="1">
    <citation type="submission" date="2018-07" db="EMBL/GenBank/DDBJ databases">
        <title>Genomic Encyclopedia of Type Strains, Phase III (KMG-III): the genomes of soil and plant-associated and newly described type strains.</title>
        <authorList>
            <person name="Whitman W."/>
        </authorList>
    </citation>
    <scope>NUCLEOTIDE SEQUENCE [LARGE SCALE GENOMIC DNA]</scope>
    <source>
        <strain evidence="4 5">CECT 8575</strain>
    </source>
</reference>
<dbReference type="GO" id="GO:0003700">
    <property type="term" value="F:DNA-binding transcription factor activity"/>
    <property type="evidence" value="ECO:0007669"/>
    <property type="project" value="TreeGrafter"/>
</dbReference>
<dbReference type="PRINTS" id="PR00455">
    <property type="entry name" value="HTHTETR"/>
</dbReference>
<dbReference type="PANTHER" id="PTHR30055">
    <property type="entry name" value="HTH-TYPE TRANSCRIPTIONAL REGULATOR RUTR"/>
    <property type="match status" value="1"/>
</dbReference>
<dbReference type="AlphaFoldDB" id="A0A368VHN6"/>
<dbReference type="PROSITE" id="PS01081">
    <property type="entry name" value="HTH_TETR_1"/>
    <property type="match status" value="1"/>
</dbReference>
<name>A0A368VHN6_9ACTN</name>
<dbReference type="InterPro" id="IPR036271">
    <property type="entry name" value="Tet_transcr_reg_TetR-rel_C_sf"/>
</dbReference>
<feature type="DNA-binding region" description="H-T-H motif" evidence="2">
    <location>
        <begin position="94"/>
        <end position="113"/>
    </location>
</feature>
<evidence type="ECO:0000256" key="2">
    <source>
        <dbReference type="PROSITE-ProRule" id="PRU00335"/>
    </source>
</evidence>
<dbReference type="Proteomes" id="UP000253495">
    <property type="component" value="Unassembled WGS sequence"/>
</dbReference>
<dbReference type="Gene3D" id="1.10.357.10">
    <property type="entry name" value="Tetracycline Repressor, domain 2"/>
    <property type="match status" value="2"/>
</dbReference>
<dbReference type="Gene3D" id="1.10.10.60">
    <property type="entry name" value="Homeodomain-like"/>
    <property type="match status" value="2"/>
</dbReference>
<dbReference type="SUPFAM" id="SSF48498">
    <property type="entry name" value="Tetracyclin repressor-like, C-terminal domain"/>
    <property type="match status" value="1"/>
</dbReference>
<feature type="domain" description="HTH tetR-type" evidence="3">
    <location>
        <begin position="270"/>
        <end position="330"/>
    </location>
</feature>